<keyword evidence="2 3" id="KW-0663">Pyridoxal phosphate</keyword>
<dbReference type="InterPro" id="IPR000277">
    <property type="entry name" value="Cys/Met-Metab_PyrdxlP-dep_enz"/>
</dbReference>
<dbReference type="GO" id="GO:0019346">
    <property type="term" value="P:transsulfuration"/>
    <property type="evidence" value="ECO:0007669"/>
    <property type="project" value="InterPro"/>
</dbReference>
<dbReference type="PIRSF" id="PIRSF001434">
    <property type="entry name" value="CGS"/>
    <property type="match status" value="1"/>
</dbReference>
<dbReference type="GO" id="GO:0005737">
    <property type="term" value="C:cytoplasm"/>
    <property type="evidence" value="ECO:0007669"/>
    <property type="project" value="TreeGrafter"/>
</dbReference>
<evidence type="ECO:0000256" key="4">
    <source>
        <dbReference type="RuleBase" id="RU362118"/>
    </source>
</evidence>
<gene>
    <name evidence="5" type="ORF">C7450_101306</name>
</gene>
<dbReference type="InterPro" id="IPR015421">
    <property type="entry name" value="PyrdxlP-dep_Trfase_major"/>
</dbReference>
<accession>A0A2V3UH09</accession>
<evidence type="ECO:0000256" key="3">
    <source>
        <dbReference type="PIRSR" id="PIRSR001434-2"/>
    </source>
</evidence>
<keyword evidence="6" id="KW-1185">Reference proteome</keyword>
<dbReference type="GO" id="GO:0016846">
    <property type="term" value="F:carbon-sulfur lyase activity"/>
    <property type="evidence" value="ECO:0007669"/>
    <property type="project" value="TreeGrafter"/>
</dbReference>
<comment type="cofactor">
    <cofactor evidence="1 4">
        <name>pyridoxal 5'-phosphate</name>
        <dbReference type="ChEBI" id="CHEBI:597326"/>
    </cofactor>
</comment>
<dbReference type="SUPFAM" id="SSF53383">
    <property type="entry name" value="PLP-dependent transferases"/>
    <property type="match status" value="1"/>
</dbReference>
<evidence type="ECO:0000313" key="6">
    <source>
        <dbReference type="Proteomes" id="UP000248021"/>
    </source>
</evidence>
<organism evidence="5 6">
    <name type="scientific">Chelatococcus asaccharovorans</name>
    <dbReference type="NCBI Taxonomy" id="28210"/>
    <lineage>
        <taxon>Bacteria</taxon>
        <taxon>Pseudomonadati</taxon>
        <taxon>Pseudomonadota</taxon>
        <taxon>Alphaproteobacteria</taxon>
        <taxon>Hyphomicrobiales</taxon>
        <taxon>Chelatococcaceae</taxon>
        <taxon>Chelatococcus</taxon>
    </lineage>
</organism>
<evidence type="ECO:0000256" key="1">
    <source>
        <dbReference type="ARBA" id="ARBA00001933"/>
    </source>
</evidence>
<dbReference type="Gene3D" id="3.90.1150.10">
    <property type="entry name" value="Aspartate Aminotransferase, domain 1"/>
    <property type="match status" value="1"/>
</dbReference>
<evidence type="ECO:0000313" key="5">
    <source>
        <dbReference type="EMBL" id="PXW64551.1"/>
    </source>
</evidence>
<dbReference type="InterPro" id="IPR015424">
    <property type="entry name" value="PyrdxlP-dep_Trfase"/>
</dbReference>
<dbReference type="AlphaFoldDB" id="A0A2V3UH09"/>
<keyword evidence="5" id="KW-0456">Lyase</keyword>
<dbReference type="Pfam" id="PF01053">
    <property type="entry name" value="Cys_Met_Meta_PP"/>
    <property type="match status" value="1"/>
</dbReference>
<evidence type="ECO:0000256" key="2">
    <source>
        <dbReference type="ARBA" id="ARBA00022898"/>
    </source>
</evidence>
<dbReference type="Proteomes" id="UP000248021">
    <property type="component" value="Unassembled WGS sequence"/>
</dbReference>
<dbReference type="InterPro" id="IPR015422">
    <property type="entry name" value="PyrdxlP-dep_Trfase_small"/>
</dbReference>
<dbReference type="GO" id="GO:0030170">
    <property type="term" value="F:pyridoxal phosphate binding"/>
    <property type="evidence" value="ECO:0007669"/>
    <property type="project" value="InterPro"/>
</dbReference>
<dbReference type="CDD" id="cd00614">
    <property type="entry name" value="CGS_like"/>
    <property type="match status" value="1"/>
</dbReference>
<dbReference type="PANTHER" id="PTHR11808">
    <property type="entry name" value="TRANS-SULFURATION ENZYME FAMILY MEMBER"/>
    <property type="match status" value="1"/>
</dbReference>
<dbReference type="FunFam" id="3.40.640.10:FF:000046">
    <property type="entry name" value="Cystathionine gamma-lyase"/>
    <property type="match status" value="1"/>
</dbReference>
<reference evidence="5 6" key="1">
    <citation type="submission" date="2018-05" db="EMBL/GenBank/DDBJ databases">
        <title>Genomic Encyclopedia of Type Strains, Phase IV (KMG-IV): sequencing the most valuable type-strain genomes for metagenomic binning, comparative biology and taxonomic classification.</title>
        <authorList>
            <person name="Goeker M."/>
        </authorList>
    </citation>
    <scope>NUCLEOTIDE SEQUENCE [LARGE SCALE GENOMIC DNA]</scope>
    <source>
        <strain evidence="5 6">DSM 6462</strain>
    </source>
</reference>
<protein>
    <submittedName>
        <fullName evidence="5">Methionine-gamma-lyase</fullName>
    </submittedName>
</protein>
<dbReference type="Gene3D" id="3.40.640.10">
    <property type="entry name" value="Type I PLP-dependent aspartate aminotransferase-like (Major domain)"/>
    <property type="match status" value="1"/>
</dbReference>
<comment type="similarity">
    <text evidence="4">Belongs to the trans-sulfuration enzymes family.</text>
</comment>
<dbReference type="InterPro" id="IPR054542">
    <property type="entry name" value="Cys_met_metab_PP"/>
</dbReference>
<dbReference type="EMBL" id="QJJK01000001">
    <property type="protein sequence ID" value="PXW64551.1"/>
    <property type="molecule type" value="Genomic_DNA"/>
</dbReference>
<feature type="modified residue" description="N6-(pyridoxal phosphate)lysine" evidence="3">
    <location>
        <position position="218"/>
    </location>
</feature>
<proteinExistence type="inferred from homology"/>
<comment type="caution">
    <text evidence="5">The sequence shown here is derived from an EMBL/GenBank/DDBJ whole genome shotgun (WGS) entry which is preliminary data.</text>
</comment>
<name>A0A2V3UH09_9HYPH</name>
<dbReference type="PROSITE" id="PS00868">
    <property type="entry name" value="CYS_MET_METAB_PP"/>
    <property type="match status" value="1"/>
</dbReference>
<sequence length="402" mass="42786">MFLPDGEPLFMTYDLDPSTFLAQIQVQMPTYSNPIAPPIFQTSTFAAEDAQSFANMATEPLHAGFYTRYGNPTTRAFEDAVTALEGGGAGLATASGMAAVVATLLTFVASGEHVVAQRVLYGGTTGFLKNVAPRLGIEVSFVDQIDTAAFLDAVRPMTRLIILESPSNPMMRLTDLAAIADFANRAGIATFVDNTIASPLNQRPISMGVDLVMHSATKYLAGHSDVSAGIVVGSKEKISAIWEKAYILGATLDPFAAWLALRGLRTLPMRIARHNDTAMRVATFLAQHSQVEAVHYPGLPSHAQHDLARRQMTGFGGVLSFEVKGGAVEAEKVVSNLHLAHRSASFGSFSTLVVHPAAMWAGMMSAEQLRDADLPANLIRLGVGFEAPEALIADLDGALASL</sequence>